<accession>A0A812PB57</accession>
<keyword evidence="1 3" id="KW-0732">Signal</keyword>
<proteinExistence type="predicted"/>
<dbReference type="EMBL" id="CAJNDS010002132">
    <property type="protein sequence ID" value="CAE7344338.1"/>
    <property type="molecule type" value="Genomic_DNA"/>
</dbReference>
<dbReference type="OrthoDB" id="10022113at2759"/>
<dbReference type="InterPro" id="IPR002049">
    <property type="entry name" value="LE_dom"/>
</dbReference>
<dbReference type="PANTHER" id="PTHR44103:SF1">
    <property type="entry name" value="PROPROTEIN CONVERTASE P"/>
    <property type="match status" value="1"/>
</dbReference>
<keyword evidence="2" id="KW-0472">Membrane</keyword>
<evidence type="ECO:0008006" key="6">
    <source>
        <dbReference type="Google" id="ProtNLM"/>
    </source>
</evidence>
<dbReference type="AlphaFoldDB" id="A0A812PB57"/>
<dbReference type="CDD" id="cd00055">
    <property type="entry name" value="EGF_Lam"/>
    <property type="match status" value="1"/>
</dbReference>
<dbReference type="InterPro" id="IPR013517">
    <property type="entry name" value="FG-GAP"/>
</dbReference>
<comment type="caution">
    <text evidence="4">The sequence shown here is derived from an EMBL/GenBank/DDBJ whole genome shotgun (WGS) entry which is preliminary data.</text>
</comment>
<feature type="chain" id="PRO_5032394118" description="EGF-like domain-containing protein" evidence="3">
    <location>
        <begin position="18"/>
        <end position="1100"/>
    </location>
</feature>
<dbReference type="Gene3D" id="2.130.10.130">
    <property type="entry name" value="Integrin alpha, N-terminal"/>
    <property type="match status" value="1"/>
</dbReference>
<evidence type="ECO:0000256" key="2">
    <source>
        <dbReference type="SAM" id="Phobius"/>
    </source>
</evidence>
<dbReference type="Pfam" id="PF13517">
    <property type="entry name" value="FG-GAP_3"/>
    <property type="match status" value="2"/>
</dbReference>
<reference evidence="4" key="1">
    <citation type="submission" date="2021-02" db="EMBL/GenBank/DDBJ databases">
        <authorList>
            <person name="Dougan E. K."/>
            <person name="Rhodes N."/>
            <person name="Thang M."/>
            <person name="Chan C."/>
        </authorList>
    </citation>
    <scope>NUCLEOTIDE SEQUENCE</scope>
</reference>
<keyword evidence="2" id="KW-1133">Transmembrane helix</keyword>
<evidence type="ECO:0000313" key="5">
    <source>
        <dbReference type="Proteomes" id="UP000604046"/>
    </source>
</evidence>
<keyword evidence="5" id="KW-1185">Reference proteome</keyword>
<feature type="transmembrane region" description="Helical" evidence="2">
    <location>
        <begin position="727"/>
        <end position="745"/>
    </location>
</feature>
<feature type="transmembrane region" description="Helical" evidence="2">
    <location>
        <begin position="875"/>
        <end position="894"/>
    </location>
</feature>
<evidence type="ECO:0000313" key="4">
    <source>
        <dbReference type="EMBL" id="CAE7344338.1"/>
    </source>
</evidence>
<protein>
    <recommendedName>
        <fullName evidence="6">EGF-like domain-containing protein</fullName>
    </recommendedName>
</protein>
<name>A0A812PB57_9DINO</name>
<organism evidence="4 5">
    <name type="scientific">Symbiodinium natans</name>
    <dbReference type="NCBI Taxonomy" id="878477"/>
    <lineage>
        <taxon>Eukaryota</taxon>
        <taxon>Sar</taxon>
        <taxon>Alveolata</taxon>
        <taxon>Dinophyceae</taxon>
        <taxon>Suessiales</taxon>
        <taxon>Symbiodiniaceae</taxon>
        <taxon>Symbiodinium</taxon>
    </lineage>
</organism>
<gene>
    <name evidence="4" type="ORF">SNAT2548_LOCUS18037</name>
</gene>
<dbReference type="PANTHER" id="PTHR44103">
    <property type="entry name" value="PROPROTEIN CONVERTASE P"/>
    <property type="match status" value="1"/>
</dbReference>
<feature type="non-terminal residue" evidence="4">
    <location>
        <position position="1"/>
    </location>
</feature>
<evidence type="ECO:0000256" key="3">
    <source>
        <dbReference type="SAM" id="SignalP"/>
    </source>
</evidence>
<dbReference type="SUPFAM" id="SSF69318">
    <property type="entry name" value="Integrin alpha N-terminal domain"/>
    <property type="match status" value="2"/>
</dbReference>
<dbReference type="InterPro" id="IPR028994">
    <property type="entry name" value="Integrin_alpha_N"/>
</dbReference>
<feature type="transmembrane region" description="Helical" evidence="2">
    <location>
        <begin position="847"/>
        <end position="869"/>
    </location>
</feature>
<keyword evidence="2" id="KW-0812">Transmembrane</keyword>
<dbReference type="Proteomes" id="UP000604046">
    <property type="component" value="Unassembled WGS sequence"/>
</dbReference>
<sequence>MACRICVILLLSRQAQCIVFEEIFQWCNVASNKCRGQLQGLRIDGSWPTASGFEGPGFSYPVDWDGDGVMDIVHAKTQFSPADVDEDVLDTRAVLHFLSGNATLSDQNNSPEGVQVPLGFIDFADWAGNGRPGLICCRQSLGMTELVWLQQDLLHGARSCDDSAAELLLTVGPNTSACQAPRAADFDKDGDLDLILAEPGAVYFLERLPSGDLAQKQLLLEVDARIYTSAEAADWNGDGLPDLIIGTEKGFMYFERLHSGGFYQRRGSDAPEALTHQMFGDEGFLSHGPFAVARVVDWDGDGALDVVLCQRDGVFPKSDHCLLHRRAAAWRSDPVDSSSNPFAFLTQQPIEQAFVVDWDSQYGSDLLLRVQPEDALQLFLRLPDGHLSTNPEIVPHPCGNGIEVIKDWDGNGRADLLCNKWGELHLWRQLPNGTFAGPTLLYAEAVGGETLSDIADWDGDGLMDMLLSNGQVALQRANLSWEMDPHVDLENFSTFEQAVVWSNVPQVYPSELKIVDWDRDGVLDVVAIDHFGSGTDWAITPIIRGSDSTMKASEKIEFTYSPLLPPAWPRGMQLVDWDGDGFAELLALRREPGPFFTASIEMWSSGCLPASACTLNGACHAATSECKCYAGYSAVDCSRCAAGYYTDLTLTCRACAGFGGSNVCAGRGACYDDHAAQEAGLRTGNGSCACYDPNFGGEDEHGLSTCQLGTCSVGYVEVGGHCVLDQLYLIMASIFAVSLLALFLLPPCVLGWAVPIEDICLDGGVLVVTTATPHYILQRPWVRPMLRCVGTGHPVVADSKTFVAKPVGSHPNHLVLMSGTAACTEKADASCGFLQLSRPRAALCTGYILPFGVLWAALLVTAMAVHAFFEISVTHTLTSLGGAATVSALIHLWLQHRVRTPLAMRLAEFSQEIACAIPEPQASPRGAARAISITQLLSFYEKFHVFIRDRNMYYVVTNLLKPLTSPARLSYADLVGPGEVRWFVSHFWGHVFRDLVSSLQHHCSWSGGDLGSMSRYWICSFSNNQWAVAEELGTDCETSSFFLAIKSPTCQGTVMVLDAEVQPLSRSWCLFEVLQTRFLSSERADNFRGLVFSTSSGILG</sequence>
<feature type="signal peptide" evidence="3">
    <location>
        <begin position="1"/>
        <end position="17"/>
    </location>
</feature>
<evidence type="ECO:0000256" key="1">
    <source>
        <dbReference type="ARBA" id="ARBA00022729"/>
    </source>
</evidence>